<evidence type="ECO:0000313" key="2">
    <source>
        <dbReference type="EMBL" id="MDU0355125.1"/>
    </source>
</evidence>
<reference evidence="2 3" key="1">
    <citation type="submission" date="2023-10" db="EMBL/GenBank/DDBJ databases">
        <title>Glaciecola aquimarina strain GGW-M5 nov., isolated from a coastal seawater.</title>
        <authorList>
            <person name="Bayburt H."/>
            <person name="Kim J.M."/>
            <person name="Choi B.J."/>
            <person name="Jeon C.O."/>
        </authorList>
    </citation>
    <scope>NUCLEOTIDE SEQUENCE [LARGE SCALE GENOMIC DNA]</scope>
    <source>
        <strain evidence="2 3">KCTC 32108</strain>
    </source>
</reference>
<feature type="transmembrane region" description="Helical" evidence="1">
    <location>
        <begin position="6"/>
        <end position="30"/>
    </location>
</feature>
<name>A0ABU3SYN5_9ALTE</name>
<dbReference type="EMBL" id="JAWDIO010000002">
    <property type="protein sequence ID" value="MDU0355125.1"/>
    <property type="molecule type" value="Genomic_DNA"/>
</dbReference>
<gene>
    <name evidence="2" type="ORF">RS130_15540</name>
</gene>
<keyword evidence="1" id="KW-0472">Membrane</keyword>
<dbReference type="RefSeq" id="WP_316026679.1">
    <property type="nucleotide sequence ID" value="NZ_JAWDIO010000002.1"/>
</dbReference>
<sequence length="161" mass="17888">MDIIQFFGRFHVLVLHLPVGILMLSALLEIYTASKKTPRNPLLNVIWFWGAVSAVAACILGWLLSQGEGYTADAVFIHRTFGILTAVTASIAFVYFTFVKQQIRIVIWVLSIGQLFLLFSTGHYGANMTHGETYLVDHAPNIVRTTLGFEAHKAPALKSRP</sequence>
<feature type="transmembrane region" description="Helical" evidence="1">
    <location>
        <begin position="105"/>
        <end position="126"/>
    </location>
</feature>
<dbReference type="Proteomes" id="UP001247805">
    <property type="component" value="Unassembled WGS sequence"/>
</dbReference>
<comment type="caution">
    <text evidence="2">The sequence shown here is derived from an EMBL/GenBank/DDBJ whole genome shotgun (WGS) entry which is preliminary data.</text>
</comment>
<feature type="transmembrane region" description="Helical" evidence="1">
    <location>
        <begin position="42"/>
        <end position="64"/>
    </location>
</feature>
<keyword evidence="3" id="KW-1185">Reference proteome</keyword>
<accession>A0ABU3SYN5</accession>
<organism evidence="2 3">
    <name type="scientific">Paraglaciecola aquimarina</name>
    <dbReference type="NCBI Taxonomy" id="1235557"/>
    <lineage>
        <taxon>Bacteria</taxon>
        <taxon>Pseudomonadati</taxon>
        <taxon>Pseudomonadota</taxon>
        <taxon>Gammaproteobacteria</taxon>
        <taxon>Alteromonadales</taxon>
        <taxon>Alteromonadaceae</taxon>
        <taxon>Paraglaciecola</taxon>
    </lineage>
</organism>
<proteinExistence type="predicted"/>
<evidence type="ECO:0000313" key="3">
    <source>
        <dbReference type="Proteomes" id="UP001247805"/>
    </source>
</evidence>
<evidence type="ECO:0008006" key="4">
    <source>
        <dbReference type="Google" id="ProtNLM"/>
    </source>
</evidence>
<evidence type="ECO:0000256" key="1">
    <source>
        <dbReference type="SAM" id="Phobius"/>
    </source>
</evidence>
<keyword evidence="1" id="KW-1133">Transmembrane helix</keyword>
<protein>
    <recommendedName>
        <fullName evidence="4">DUF2231 domain-containing protein</fullName>
    </recommendedName>
</protein>
<keyword evidence="1" id="KW-0812">Transmembrane</keyword>
<feature type="transmembrane region" description="Helical" evidence="1">
    <location>
        <begin position="76"/>
        <end position="98"/>
    </location>
</feature>